<proteinExistence type="predicted"/>
<dbReference type="AlphaFoldDB" id="Q01UF8"/>
<dbReference type="InterPro" id="IPR036105">
    <property type="entry name" value="DiNase_FeMo-co_biosyn_sf"/>
</dbReference>
<dbReference type="PANTHER" id="PTHR33937">
    <property type="entry name" value="IRON-MOLYBDENUM PROTEIN-RELATED-RELATED"/>
    <property type="match status" value="1"/>
</dbReference>
<name>Q01UF8_SOLUE</name>
<evidence type="ECO:0000259" key="1">
    <source>
        <dbReference type="Pfam" id="PF02579"/>
    </source>
</evidence>
<dbReference type="PANTHER" id="PTHR33937:SF2">
    <property type="entry name" value="DINITROGENASE IRON-MOLYBDENUM COFACTOR BIOSYNTHESIS DOMAIN-CONTAINING PROTEIN"/>
    <property type="match status" value="1"/>
</dbReference>
<organism evidence="2">
    <name type="scientific">Solibacter usitatus (strain Ellin6076)</name>
    <dbReference type="NCBI Taxonomy" id="234267"/>
    <lineage>
        <taxon>Bacteria</taxon>
        <taxon>Pseudomonadati</taxon>
        <taxon>Acidobacteriota</taxon>
        <taxon>Terriglobia</taxon>
        <taxon>Bryobacterales</taxon>
        <taxon>Solibacteraceae</taxon>
        <taxon>Candidatus Solibacter</taxon>
    </lineage>
</organism>
<protein>
    <submittedName>
        <fullName evidence="2">Dinitrogenase iron-molybdenum cofactor biosynthesis</fullName>
    </submittedName>
</protein>
<dbReference type="InParanoid" id="Q01UF8"/>
<sequence>MRYRSFMKRIAIATSDGVSVCDHLARAAAFVIVEVDEGREAARSVRTRGTGACGNHATFVEMLSGCEAVICGGIGEGAAVSLASNGIAALVSPASAGTPVESALAAWIDGRLVTSAVRVCLCSH</sequence>
<evidence type="ECO:0000313" key="2">
    <source>
        <dbReference type="EMBL" id="ABJ86712.1"/>
    </source>
</evidence>
<feature type="domain" description="Dinitrogenase iron-molybdenum cofactor biosynthesis" evidence="1">
    <location>
        <begin position="17"/>
        <end position="108"/>
    </location>
</feature>
<dbReference type="InterPro" id="IPR003731">
    <property type="entry name" value="Di-Nase_FeMo-co_biosynth"/>
</dbReference>
<dbReference type="Pfam" id="PF02579">
    <property type="entry name" value="Nitro_FeMo-Co"/>
    <property type="match status" value="1"/>
</dbReference>
<dbReference type="STRING" id="234267.Acid_5765"/>
<dbReference type="SUPFAM" id="SSF53146">
    <property type="entry name" value="Nitrogenase accessory factor-like"/>
    <property type="match status" value="1"/>
</dbReference>
<dbReference type="InterPro" id="IPR051840">
    <property type="entry name" value="NifX/NifY_domain"/>
</dbReference>
<dbReference type="eggNOG" id="COG1433">
    <property type="taxonomic scope" value="Bacteria"/>
</dbReference>
<gene>
    <name evidence="2" type="ordered locus">Acid_5765</name>
</gene>
<dbReference type="EMBL" id="CP000473">
    <property type="protein sequence ID" value="ABJ86712.1"/>
    <property type="molecule type" value="Genomic_DNA"/>
</dbReference>
<dbReference type="HOGENOM" id="CLU_2002405_0_0_0"/>
<dbReference type="Gene3D" id="3.30.420.130">
    <property type="entry name" value="Dinitrogenase iron-molybdenum cofactor biosynthesis domain"/>
    <property type="match status" value="1"/>
</dbReference>
<reference evidence="2" key="1">
    <citation type="submission" date="2006-10" db="EMBL/GenBank/DDBJ databases">
        <title>Complete sequence of Solibacter usitatus Ellin6076.</title>
        <authorList>
            <consortium name="US DOE Joint Genome Institute"/>
            <person name="Copeland A."/>
            <person name="Lucas S."/>
            <person name="Lapidus A."/>
            <person name="Barry K."/>
            <person name="Detter J.C."/>
            <person name="Glavina del Rio T."/>
            <person name="Hammon N."/>
            <person name="Israni S."/>
            <person name="Dalin E."/>
            <person name="Tice H."/>
            <person name="Pitluck S."/>
            <person name="Thompson L.S."/>
            <person name="Brettin T."/>
            <person name="Bruce D."/>
            <person name="Han C."/>
            <person name="Tapia R."/>
            <person name="Gilna P."/>
            <person name="Schmutz J."/>
            <person name="Larimer F."/>
            <person name="Land M."/>
            <person name="Hauser L."/>
            <person name="Kyrpides N."/>
            <person name="Mikhailova N."/>
            <person name="Janssen P.H."/>
            <person name="Kuske C.R."/>
            <person name="Richardson P."/>
        </authorList>
    </citation>
    <scope>NUCLEOTIDE SEQUENCE</scope>
    <source>
        <strain evidence="2">Ellin6076</strain>
    </source>
</reference>
<accession>Q01UF8</accession>
<dbReference type="KEGG" id="sus:Acid_5765"/>
<dbReference type="CDD" id="cd00562">
    <property type="entry name" value="NifX_NifB"/>
    <property type="match status" value="1"/>
</dbReference>